<dbReference type="Proteomes" id="UP000004892">
    <property type="component" value="Unassembled WGS sequence"/>
</dbReference>
<sequence length="1378" mass="153159">MKKLIVLIVLFCCRIGIVYSDSVIFLGEFYLFFPSAHTSAIEPKITVGFDDTYCSFQIKAFSDYTVVKEKYEIADTCVAAEEDTLYVSAGETEPVINASARLLSDPIPVEPVDPIEPEKLIRFEFVSFEDSGGQINSISCYYEHSSISFKPNSTAAVIEGNVVIHYNTVYLNENGQIHADGSYTETRYGRTMKFSYAQQPRVALEAGNIPAVRYFPEGASSCRLEGCEAKGGKESYSYTWQQYTASGWQNILGAYAKDYTVSQPAENMYFRRMVRSGSQTAYSNVCVLKKDELGNRNYILKTTALKKGDADPEDYYRSTVTYYDGLGRKTQVIGIEASPEGSDLITSFYYDAVGREDARTYLPYALSGNKGKYDAQAFNHQTSFYDVLYPGEGTYAYAEKVYEASPLDRVLNAYNTGKIFREKDKKTTYQYTTNTATEVFRFLVNSDGSFKVEGYYPAHSLHKTVVIDEDGHTSESFTDISGKAILQRQRGEGNEKADTYSVYDDRGRIVAVISPEGAALLSSGLTVSRTHTVASRYSYLYTYDKYDRLIGRKLPGLAEEYSVYDKGDRVAMWQNGNLRASNQWKLNRYDALGRLTEVKLISHTSTRAALQSLFDAGNTSSLYLASGVLLQECAYDSYHLLSPFLFSSNDISLPLVPDDGSVIIKEDAHQLAVPKGLLTWEKLAIMENDNTVSHYIEKAYTYDKEGRILEVKEKNPEGLIHVLSKVYDFVGNEMQIQEQSAVTANATSTLLTTNTYDLQGRLLRTEAVLNGDGKGEMEYEYDRLGQLSKRIYGQAACTESLTYTLQGWLSSRTSVPFSMHLRYQQPVQNSTTAAYTGNISEWEWTQGSGTPSTYAIDYDVYGRFKGARSFTGNTLDNRNTEQGISYDLNGNIKTLQRTGTTATIVDNLVYTYTGNQLTALTENAAPVSGDIYIRGNTAAGSYTYDADGNLLTDSRQGLNYQYNYLNLLRQVTSGNTLKAAYRYAYNGVKIGVKGADNRGYDNRGSFIYTRNGSSLTLESALFGGGRIVAGTNGYEVYYYLTDHLGSVRAVVDAGGNVKERNDYYLFGARQLKGDYPQLTVNREKFNGKESQTVGGLGFLDYGARMYDAALGKWMTFDPMAEKNYALTPYQYCGNNPIIRIDPDGMLDDWYASASGALVWLDRQDKQVVLNGETFSNIGTSVSVGQIDGSYINYYQNVPISISNVPVSASSRVLNNPALSAQLLNRRSPLSLNSQVGLMQSVVNKGREDFIRHPMTQGVINGAVFLMTGGIEGIGALAGGIKTLFRGGTTVYRAVSQTEAAAIRSSGRFALQEGGVEVKYFAKSLQDVKWYGNTIYKGEYTIIKGVVDKSVNVNQYWFPNIDIGAYVFPQEILPFITPR</sequence>
<keyword evidence="1" id="KW-0677">Repeat</keyword>
<evidence type="ECO:0000313" key="4">
    <source>
        <dbReference type="EMBL" id="EHP50723.1"/>
    </source>
</evidence>
<organism evidence="4 5">
    <name type="scientific">Odoribacter laneus YIT 12061</name>
    <dbReference type="NCBI Taxonomy" id="742817"/>
    <lineage>
        <taxon>Bacteria</taxon>
        <taxon>Pseudomonadati</taxon>
        <taxon>Bacteroidota</taxon>
        <taxon>Bacteroidia</taxon>
        <taxon>Bacteroidales</taxon>
        <taxon>Odoribacteraceae</taxon>
        <taxon>Odoribacter</taxon>
    </lineage>
</organism>
<evidence type="ECO:0000259" key="3">
    <source>
        <dbReference type="Pfam" id="PF25023"/>
    </source>
</evidence>
<dbReference type="NCBIfam" id="TIGR03696">
    <property type="entry name" value="Rhs_assc_core"/>
    <property type="match status" value="1"/>
</dbReference>
<dbReference type="PANTHER" id="PTHR32305">
    <property type="match status" value="1"/>
</dbReference>
<dbReference type="HOGENOM" id="CLU_255782_0_0_10"/>
<dbReference type="PATRIC" id="fig|742817.3.peg.439"/>
<dbReference type="InterPro" id="IPR045619">
    <property type="entry name" value="DUF6443"/>
</dbReference>
<dbReference type="EMBL" id="ADMC01000005">
    <property type="protein sequence ID" value="EHP50723.1"/>
    <property type="molecule type" value="Genomic_DNA"/>
</dbReference>
<dbReference type="eggNOG" id="COG3209">
    <property type="taxonomic scope" value="Bacteria"/>
</dbReference>
<dbReference type="Pfam" id="PF20041">
    <property type="entry name" value="DUF6443"/>
    <property type="match status" value="1"/>
</dbReference>
<keyword evidence="5" id="KW-1185">Reference proteome</keyword>
<proteinExistence type="predicted"/>
<dbReference type="InterPro" id="IPR050708">
    <property type="entry name" value="T6SS_VgrG/RHS"/>
</dbReference>
<protein>
    <submittedName>
        <fullName evidence="4">RHS repeat-associated core domain-containing protein</fullName>
    </submittedName>
</protein>
<feature type="domain" description="DUF6443" evidence="2">
    <location>
        <begin position="306"/>
        <end position="433"/>
    </location>
</feature>
<dbReference type="STRING" id="742817.HMPREF9449_00412"/>
<evidence type="ECO:0000259" key="2">
    <source>
        <dbReference type="Pfam" id="PF20041"/>
    </source>
</evidence>
<evidence type="ECO:0000256" key="1">
    <source>
        <dbReference type="ARBA" id="ARBA00022737"/>
    </source>
</evidence>
<comment type="caution">
    <text evidence="4">The sequence shown here is derived from an EMBL/GenBank/DDBJ whole genome shotgun (WGS) entry which is preliminary data.</text>
</comment>
<gene>
    <name evidence="4" type="ORF">HMPREF9449_00412</name>
</gene>
<dbReference type="PANTHER" id="PTHR32305:SF15">
    <property type="entry name" value="PROTEIN RHSA-RELATED"/>
    <property type="match status" value="1"/>
</dbReference>
<dbReference type="RefSeq" id="WP_009135566.1">
    <property type="nucleotide sequence ID" value="NZ_JH594596.1"/>
</dbReference>
<dbReference type="Gene3D" id="2.180.10.10">
    <property type="entry name" value="RHS repeat-associated core"/>
    <property type="match status" value="1"/>
</dbReference>
<name>H1DDS6_9BACT</name>
<dbReference type="GeneID" id="98070628"/>
<dbReference type="Pfam" id="PF25023">
    <property type="entry name" value="TEN_YD-shell"/>
    <property type="match status" value="1"/>
</dbReference>
<evidence type="ECO:0000313" key="5">
    <source>
        <dbReference type="Proteomes" id="UP000004892"/>
    </source>
</evidence>
<dbReference type="InterPro" id="IPR056823">
    <property type="entry name" value="TEN-like_YD-shell"/>
</dbReference>
<feature type="domain" description="Teneurin-like YD-shell" evidence="3">
    <location>
        <begin position="835"/>
        <end position="1137"/>
    </location>
</feature>
<reference evidence="4 5" key="1">
    <citation type="submission" date="2012-01" db="EMBL/GenBank/DDBJ databases">
        <title>The Genome Sequence of Odoribacter laneus YIT 12061.</title>
        <authorList>
            <consortium name="The Broad Institute Genome Sequencing Platform"/>
            <person name="Earl A."/>
            <person name="Ward D."/>
            <person name="Feldgarden M."/>
            <person name="Gevers D."/>
            <person name="Morotomi M."/>
            <person name="Young S.K."/>
            <person name="Zeng Q."/>
            <person name="Gargeya S."/>
            <person name="Fitzgerald M."/>
            <person name="Haas B."/>
            <person name="Abouelleil A."/>
            <person name="Alvarado L."/>
            <person name="Arachchi H.M."/>
            <person name="Berlin A."/>
            <person name="Chapman S.B."/>
            <person name="Gearin G."/>
            <person name="Goldberg J."/>
            <person name="Griggs A."/>
            <person name="Gujja S."/>
            <person name="Hansen M."/>
            <person name="Heiman D."/>
            <person name="Howarth C."/>
            <person name="Larimer J."/>
            <person name="Lui A."/>
            <person name="MacDonald P.J.P."/>
            <person name="McCowen C."/>
            <person name="Montmayeur A."/>
            <person name="Murphy C."/>
            <person name="Neiman D."/>
            <person name="Pearson M."/>
            <person name="Priest M."/>
            <person name="Roberts A."/>
            <person name="Saif S."/>
            <person name="Shea T."/>
            <person name="Sisk P."/>
            <person name="Stolte C."/>
            <person name="Sykes S."/>
            <person name="Wortman J."/>
            <person name="Nusbaum C."/>
            <person name="Birren B."/>
        </authorList>
    </citation>
    <scope>NUCLEOTIDE SEQUENCE [LARGE SCALE GENOMIC DNA]</scope>
    <source>
        <strain evidence="4 5">YIT 12061</strain>
    </source>
</reference>
<dbReference type="InterPro" id="IPR022385">
    <property type="entry name" value="Rhs_assc_core"/>
</dbReference>
<accession>H1DDS6</accession>